<dbReference type="RefSeq" id="WP_371841674.1">
    <property type="nucleotide sequence ID" value="NZ_JBGMEK010000151.1"/>
</dbReference>
<sequence>MKALTIFSLSILATASATSYANNFSVNVVQQQFDCANTPITSPPGADVIRLDFLQNEMQALLAGGTSLTTIKKSCEIDYQITPFPGYKIAAIEFSTAGNYLTSPNSVNAARVRNRVNNQNETFSDQKSWFGAGEIKSDSFDNVIATTTSGLGQCGQSVFVETDLYSEITYRPVSDAAPAITNLDQGNGTFKLATVVCVPCF</sequence>
<accession>A0ABV4P649</accession>
<name>A0ABV4P649_9GAMM</name>
<proteinExistence type="predicted"/>
<dbReference type="EMBL" id="JBGMEK010000151">
    <property type="protein sequence ID" value="MFA0813841.1"/>
    <property type="molecule type" value="Genomic_DNA"/>
</dbReference>
<evidence type="ECO:0000313" key="2">
    <source>
        <dbReference type="EMBL" id="MFA0813841.1"/>
    </source>
</evidence>
<keyword evidence="3" id="KW-1185">Reference proteome</keyword>
<keyword evidence="1" id="KW-0732">Signal</keyword>
<protein>
    <recommendedName>
        <fullName evidence="4">DUF4360 domain-containing protein</fullName>
    </recommendedName>
</protein>
<evidence type="ECO:0000256" key="1">
    <source>
        <dbReference type="SAM" id="SignalP"/>
    </source>
</evidence>
<reference evidence="2 3" key="1">
    <citation type="submission" date="2024-08" db="EMBL/GenBank/DDBJ databases">
        <authorList>
            <person name="Ishaq N."/>
        </authorList>
    </citation>
    <scope>NUCLEOTIDE SEQUENCE [LARGE SCALE GENOMIC DNA]</scope>
    <source>
        <strain evidence="2 3">DSM 18651</strain>
    </source>
</reference>
<evidence type="ECO:0008006" key="4">
    <source>
        <dbReference type="Google" id="ProtNLM"/>
    </source>
</evidence>
<gene>
    <name evidence="2" type="ORF">ACCI49_23495</name>
</gene>
<comment type="caution">
    <text evidence="2">The sequence shown here is derived from an EMBL/GenBank/DDBJ whole genome shotgun (WGS) entry which is preliminary data.</text>
</comment>
<feature type="chain" id="PRO_5047301808" description="DUF4360 domain-containing protein" evidence="1">
    <location>
        <begin position="22"/>
        <end position="201"/>
    </location>
</feature>
<organism evidence="2 3">
    <name type="scientific">Microbulbifer epialgicus</name>
    <dbReference type="NCBI Taxonomy" id="393907"/>
    <lineage>
        <taxon>Bacteria</taxon>
        <taxon>Pseudomonadati</taxon>
        <taxon>Pseudomonadota</taxon>
        <taxon>Gammaproteobacteria</taxon>
        <taxon>Cellvibrionales</taxon>
        <taxon>Microbulbiferaceae</taxon>
        <taxon>Microbulbifer</taxon>
    </lineage>
</organism>
<dbReference type="Proteomes" id="UP001569428">
    <property type="component" value="Unassembled WGS sequence"/>
</dbReference>
<evidence type="ECO:0000313" key="3">
    <source>
        <dbReference type="Proteomes" id="UP001569428"/>
    </source>
</evidence>
<feature type="signal peptide" evidence="1">
    <location>
        <begin position="1"/>
        <end position="21"/>
    </location>
</feature>